<dbReference type="InterPro" id="IPR008972">
    <property type="entry name" value="Cupredoxin"/>
</dbReference>
<dbReference type="Pfam" id="PF07732">
    <property type="entry name" value="Cu-oxidase_3"/>
    <property type="match status" value="1"/>
</dbReference>
<proteinExistence type="inferred from homology"/>
<dbReference type="InterPro" id="IPR011706">
    <property type="entry name" value="Cu-oxidase_C"/>
</dbReference>
<dbReference type="InterPro" id="IPR011707">
    <property type="entry name" value="Cu-oxidase-like_N"/>
</dbReference>
<dbReference type="PANTHER" id="PTHR48267">
    <property type="entry name" value="CUPREDOXIN SUPERFAMILY PROTEIN"/>
    <property type="match status" value="1"/>
</dbReference>
<dbReference type="Pfam" id="PF07731">
    <property type="entry name" value="Cu-oxidase_2"/>
    <property type="match status" value="1"/>
</dbReference>
<name>A0A1L3MLP3_9MICO</name>
<dbReference type="RefSeq" id="WP_072626394.1">
    <property type="nucleotide sequence ID" value="NZ_CP013290.1"/>
</dbReference>
<evidence type="ECO:0008006" key="7">
    <source>
        <dbReference type="Google" id="ProtNLM"/>
    </source>
</evidence>
<feature type="domain" description="Plastocyanin-like" evidence="3">
    <location>
        <begin position="407"/>
        <end position="505"/>
    </location>
</feature>
<dbReference type="SUPFAM" id="SSF49503">
    <property type="entry name" value="Cupredoxins"/>
    <property type="match status" value="3"/>
</dbReference>
<dbReference type="Gene3D" id="2.60.40.420">
    <property type="entry name" value="Cupredoxins - blue copper proteins"/>
    <property type="match status" value="3"/>
</dbReference>
<evidence type="ECO:0000256" key="1">
    <source>
        <dbReference type="ARBA" id="ARBA00010609"/>
    </source>
</evidence>
<accession>A0A1L3MLP3</accession>
<dbReference type="Proteomes" id="UP000182938">
    <property type="component" value="Chromosome"/>
</dbReference>
<dbReference type="EMBL" id="CP013290">
    <property type="protein sequence ID" value="APH03256.1"/>
    <property type="molecule type" value="Genomic_DNA"/>
</dbReference>
<evidence type="ECO:0000256" key="2">
    <source>
        <dbReference type="SAM" id="MobiDB-lite"/>
    </source>
</evidence>
<dbReference type="InterPro" id="IPR045087">
    <property type="entry name" value="Cu-oxidase_fam"/>
</dbReference>
<dbReference type="AlphaFoldDB" id="A0A1L3MLP3"/>
<comment type="similarity">
    <text evidence="1">Belongs to the multicopper oxidase family.</text>
</comment>
<organism evidence="5 6">
    <name type="scientific">Janibacter indicus</name>
    <dbReference type="NCBI Taxonomy" id="857417"/>
    <lineage>
        <taxon>Bacteria</taxon>
        <taxon>Bacillati</taxon>
        <taxon>Actinomycetota</taxon>
        <taxon>Actinomycetes</taxon>
        <taxon>Micrococcales</taxon>
        <taxon>Intrasporangiaceae</taxon>
        <taxon>Janibacter</taxon>
    </lineage>
</organism>
<sequence length="506" mass="54702">MSLSRRQLFGLSGGIVSGVALTACGIAMTSPGGSTGTLLTSSVPLPRPFSTDLPRLTPLRPDRDGRARVTVRRKGVEILPGRTTEIAGYDGLFPGPTIEATKGVPLHLTVANELDVPIVNHLHGGVVPPEHDGYPTDFVQPSASRVYEYPLDQRAATLWYHDHAMDLTGPNVYAGMAGAFVLRDPAEEDLGLPREERELTLVITDRSFGDDAELVYPVTDGVIDSRYHGGLLGDVMLVNGAPWPRTDVDAARYRLRILNACNARRLELALDPGGDLVQVATDLGLMTRPHRRSTLTLAPAERADVVVDFSDHEVGSQVTLVNRLDDGAMGEVLRFDVARRAKDDSRVPSRLASIERLDPADVVVTRDFKLSLGARGQGHGSHGSSGGSTGSGSSGGGRDGSGGGNLAMWTVNDQPYRPGVDIARPRLGTLERWRFTTDVHHPVHAHLVGFQVEQDGAPVWKDTIDVGPTSRAEVLVPIEGYRGRYVLHCHNLEHEDRMMMADFSVV</sequence>
<evidence type="ECO:0000313" key="6">
    <source>
        <dbReference type="Proteomes" id="UP000182938"/>
    </source>
</evidence>
<dbReference type="GO" id="GO:0005507">
    <property type="term" value="F:copper ion binding"/>
    <property type="evidence" value="ECO:0007669"/>
    <property type="project" value="InterPro"/>
</dbReference>
<feature type="compositionally biased region" description="Gly residues" evidence="2">
    <location>
        <begin position="375"/>
        <end position="405"/>
    </location>
</feature>
<evidence type="ECO:0000259" key="3">
    <source>
        <dbReference type="Pfam" id="PF07731"/>
    </source>
</evidence>
<dbReference type="PANTHER" id="PTHR48267:SF1">
    <property type="entry name" value="BILIRUBIN OXIDASE"/>
    <property type="match status" value="1"/>
</dbReference>
<dbReference type="PROSITE" id="PS51257">
    <property type="entry name" value="PROKAR_LIPOPROTEIN"/>
    <property type="match status" value="1"/>
</dbReference>
<feature type="region of interest" description="Disordered" evidence="2">
    <location>
        <begin position="374"/>
        <end position="409"/>
    </location>
</feature>
<evidence type="ECO:0000259" key="4">
    <source>
        <dbReference type="Pfam" id="PF07732"/>
    </source>
</evidence>
<dbReference type="KEGG" id="jte:ASJ30_15990"/>
<protein>
    <recommendedName>
        <fullName evidence="7">Multicopper oxidase with three cupredoxin domains (Includes cell division protein FtsP and spore coat protein CotA)</fullName>
    </recommendedName>
</protein>
<gene>
    <name evidence="5" type="ORF">ASJ30_15990</name>
</gene>
<evidence type="ECO:0000313" key="5">
    <source>
        <dbReference type="EMBL" id="APH03256.1"/>
    </source>
</evidence>
<reference evidence="5 6" key="1">
    <citation type="submission" date="2015-11" db="EMBL/GenBank/DDBJ databases">
        <authorList>
            <person name="Zhang Y."/>
            <person name="Guo Z."/>
        </authorList>
    </citation>
    <scope>NUCLEOTIDE SEQUENCE [LARGE SCALE GENOMIC DNA]</scope>
    <source>
        <strain evidence="5 6">YFY001</strain>
    </source>
</reference>
<keyword evidence="6" id="KW-1185">Reference proteome</keyword>
<dbReference type="GO" id="GO:0016491">
    <property type="term" value="F:oxidoreductase activity"/>
    <property type="evidence" value="ECO:0007669"/>
    <property type="project" value="InterPro"/>
</dbReference>
<feature type="domain" description="Plastocyanin-like" evidence="4">
    <location>
        <begin position="71"/>
        <end position="186"/>
    </location>
</feature>